<sequence>MFLNRIYYGIAYIIVLILEIIKATFDTATRAVKGSKTIEPVVIDIKTDLTRPISQTLLANSITLTPGTLTIDLDSEKQLLKVAIIAPRDQKDVIPFEPYIKRMLE</sequence>
<evidence type="ECO:0000256" key="6">
    <source>
        <dbReference type="SAM" id="Phobius"/>
    </source>
</evidence>
<keyword evidence="2" id="KW-1003">Cell membrane</keyword>
<feature type="transmembrane region" description="Helical" evidence="6">
    <location>
        <begin position="6"/>
        <end position="25"/>
    </location>
</feature>
<dbReference type="EMBL" id="VSSQ01000006">
    <property type="protein sequence ID" value="MPL58261.1"/>
    <property type="molecule type" value="Genomic_DNA"/>
</dbReference>
<evidence type="ECO:0000256" key="2">
    <source>
        <dbReference type="ARBA" id="ARBA00022475"/>
    </source>
</evidence>
<dbReference type="Pfam" id="PF01899">
    <property type="entry name" value="MNHE"/>
    <property type="match status" value="1"/>
</dbReference>
<evidence type="ECO:0000313" key="8">
    <source>
        <dbReference type="EMBL" id="MPL72101.1"/>
    </source>
</evidence>
<evidence type="ECO:0000313" key="7">
    <source>
        <dbReference type="EMBL" id="MPL58261.1"/>
    </source>
</evidence>
<reference evidence="8" key="1">
    <citation type="submission" date="2019-08" db="EMBL/GenBank/DDBJ databases">
        <authorList>
            <person name="Kucharzyk K."/>
            <person name="Murdoch R.W."/>
            <person name="Higgins S."/>
            <person name="Loffler F."/>
        </authorList>
    </citation>
    <scope>NUCLEOTIDE SEQUENCE</scope>
</reference>
<dbReference type="PANTHER" id="PTHR34584">
    <property type="entry name" value="NA(+)/H(+) ANTIPORTER SUBUNIT E1"/>
    <property type="match status" value="1"/>
</dbReference>
<organism evidence="8">
    <name type="scientific">bioreactor metagenome</name>
    <dbReference type="NCBI Taxonomy" id="1076179"/>
    <lineage>
        <taxon>unclassified sequences</taxon>
        <taxon>metagenomes</taxon>
        <taxon>ecological metagenomes</taxon>
    </lineage>
</organism>
<comment type="caution">
    <text evidence="8">The sequence shown here is derived from an EMBL/GenBank/DDBJ whole genome shotgun (WGS) entry which is preliminary data.</text>
</comment>
<keyword evidence="4 6" id="KW-1133">Transmembrane helix</keyword>
<dbReference type="EMBL" id="VSSQ01000063">
    <property type="protein sequence ID" value="MPL72101.1"/>
    <property type="molecule type" value="Genomic_DNA"/>
</dbReference>
<evidence type="ECO:0000256" key="4">
    <source>
        <dbReference type="ARBA" id="ARBA00022989"/>
    </source>
</evidence>
<protein>
    <recommendedName>
        <fullName evidence="9">Na(+)/H(+) antiporter subunit E</fullName>
    </recommendedName>
</protein>
<dbReference type="GO" id="GO:0005886">
    <property type="term" value="C:plasma membrane"/>
    <property type="evidence" value="ECO:0007669"/>
    <property type="project" value="UniProtKB-SubCell"/>
</dbReference>
<dbReference type="InterPro" id="IPR002758">
    <property type="entry name" value="Cation_antiport_E"/>
</dbReference>
<dbReference type="PANTHER" id="PTHR34584:SF1">
    <property type="entry name" value="NA(+)_H(+) ANTIPORTER SUBUNIT E1"/>
    <property type="match status" value="1"/>
</dbReference>
<keyword evidence="5 6" id="KW-0472">Membrane</keyword>
<evidence type="ECO:0000256" key="1">
    <source>
        <dbReference type="ARBA" id="ARBA00004651"/>
    </source>
</evidence>
<comment type="subcellular location">
    <subcellularLocation>
        <location evidence="1">Cell membrane</location>
        <topology evidence="1">Multi-pass membrane protein</topology>
    </subcellularLocation>
</comment>
<gene>
    <name evidence="7" type="ORF">SDC9_03792</name>
    <name evidence="8" type="ORF">SDC9_17881</name>
</gene>
<dbReference type="AlphaFoldDB" id="A0A644U2I1"/>
<accession>A0A644U2I1</accession>
<dbReference type="NCBIfam" id="NF004922">
    <property type="entry name" value="PRK06279.1"/>
    <property type="match status" value="1"/>
</dbReference>
<evidence type="ECO:0000256" key="5">
    <source>
        <dbReference type="ARBA" id="ARBA00023136"/>
    </source>
</evidence>
<keyword evidence="3 6" id="KW-0812">Transmembrane</keyword>
<evidence type="ECO:0008006" key="9">
    <source>
        <dbReference type="Google" id="ProtNLM"/>
    </source>
</evidence>
<evidence type="ECO:0000256" key="3">
    <source>
        <dbReference type="ARBA" id="ARBA00022692"/>
    </source>
</evidence>
<dbReference type="GO" id="GO:0008324">
    <property type="term" value="F:monoatomic cation transmembrane transporter activity"/>
    <property type="evidence" value="ECO:0007669"/>
    <property type="project" value="InterPro"/>
</dbReference>
<name>A0A644U2I1_9ZZZZ</name>
<proteinExistence type="predicted"/>